<dbReference type="Gene3D" id="1.10.510.10">
    <property type="entry name" value="Transferase(Phosphotransferase) domain 1"/>
    <property type="match status" value="1"/>
</dbReference>
<evidence type="ECO:0000313" key="2">
    <source>
        <dbReference type="EMBL" id="EXX69576.1"/>
    </source>
</evidence>
<dbReference type="InterPro" id="IPR051681">
    <property type="entry name" value="Ser/Thr_Kinases-Pseudokinases"/>
</dbReference>
<reference evidence="2 3" key="1">
    <citation type="submission" date="2014-02" db="EMBL/GenBank/DDBJ databases">
        <title>Single nucleus genome sequencing reveals high similarity among nuclei of an endomycorrhizal fungus.</title>
        <authorList>
            <person name="Lin K."/>
            <person name="Geurts R."/>
            <person name="Zhang Z."/>
            <person name="Limpens E."/>
            <person name="Saunders D.G."/>
            <person name="Mu D."/>
            <person name="Pang E."/>
            <person name="Cao H."/>
            <person name="Cha H."/>
            <person name="Lin T."/>
            <person name="Zhou Q."/>
            <person name="Shang Y."/>
            <person name="Li Y."/>
            <person name="Ivanov S."/>
            <person name="Sharma T."/>
            <person name="Velzen R.V."/>
            <person name="Ruijter N.D."/>
            <person name="Aanen D.K."/>
            <person name="Win J."/>
            <person name="Kamoun S."/>
            <person name="Bisseling T."/>
            <person name="Huang S."/>
        </authorList>
    </citation>
    <scope>NUCLEOTIDE SEQUENCE [LARGE SCALE GENOMIC DNA]</scope>
    <source>
        <strain evidence="3">DAOM197198w</strain>
    </source>
</reference>
<organism evidence="2 3">
    <name type="scientific">Rhizophagus irregularis (strain DAOM 197198w)</name>
    <name type="common">Glomus intraradices</name>
    <dbReference type="NCBI Taxonomy" id="1432141"/>
    <lineage>
        <taxon>Eukaryota</taxon>
        <taxon>Fungi</taxon>
        <taxon>Fungi incertae sedis</taxon>
        <taxon>Mucoromycota</taxon>
        <taxon>Glomeromycotina</taxon>
        <taxon>Glomeromycetes</taxon>
        <taxon>Glomerales</taxon>
        <taxon>Glomeraceae</taxon>
        <taxon>Rhizophagus</taxon>
    </lineage>
</organism>
<protein>
    <submittedName>
        <fullName evidence="2">Bck1p</fullName>
    </submittedName>
</protein>
<evidence type="ECO:0000259" key="1">
    <source>
        <dbReference type="PROSITE" id="PS50011"/>
    </source>
</evidence>
<proteinExistence type="predicted"/>
<sequence length="417" mass="48206">MLENLENLVNQEDQEDQEIKYTPRESKYCPECNGPTTSFGWCVTCETNFMKGRFPYWSSGNKDIDELIRHTQLNSSQTCDYLEWIPFEAFEMVKYIGSGGSSSVYSALWMEGPRLVWDEGLQEWTRTGPIKVALKRLDNSINITSSYVDQIKANHKCIQSASLAETFGITRDPTSNYMIVMKYYENGNLYQYLDRSNGILSWKDIIDILWGIAEGLEKIHSEGKVHKNVHGGNLLVDEKVVTDTRVSDVGLYGPCYYETNQIYGVLPYIAPEVLRGENYTAASDIYSFGIIMSTFATGKRPWYNRAHDIYLARDICNGERLEIPEDTPSFYAELMQRCWDNDPAKRPNASYLNEKMGEWITLICDNPNPSEIFDEYNISEDKRWKIISHLPKNYVHPEIHPEAFYVSRPLRFLNYIT</sequence>
<dbReference type="InterPro" id="IPR001245">
    <property type="entry name" value="Ser-Thr/Tyr_kinase_cat_dom"/>
</dbReference>
<dbReference type="InterPro" id="IPR000719">
    <property type="entry name" value="Prot_kinase_dom"/>
</dbReference>
<dbReference type="Proteomes" id="UP000022910">
    <property type="component" value="Unassembled WGS sequence"/>
</dbReference>
<accession>A0A015LAM2</accession>
<keyword evidence="3" id="KW-1185">Reference proteome</keyword>
<dbReference type="GO" id="GO:0004674">
    <property type="term" value="F:protein serine/threonine kinase activity"/>
    <property type="evidence" value="ECO:0007669"/>
    <property type="project" value="TreeGrafter"/>
</dbReference>
<dbReference type="GO" id="GO:0005524">
    <property type="term" value="F:ATP binding"/>
    <property type="evidence" value="ECO:0007669"/>
    <property type="project" value="InterPro"/>
</dbReference>
<gene>
    <name evidence="2" type="ORF">RirG_094730</name>
</gene>
<dbReference type="SUPFAM" id="SSF56112">
    <property type="entry name" value="Protein kinase-like (PK-like)"/>
    <property type="match status" value="1"/>
</dbReference>
<dbReference type="HOGENOM" id="CLU_000288_7_34_1"/>
<dbReference type="InterPro" id="IPR011009">
    <property type="entry name" value="Kinase-like_dom_sf"/>
</dbReference>
<comment type="caution">
    <text evidence="2">The sequence shown here is derived from an EMBL/GenBank/DDBJ whole genome shotgun (WGS) entry which is preliminary data.</text>
</comment>
<dbReference type="OrthoDB" id="6718656at2759"/>
<dbReference type="EMBL" id="JEMT01016812">
    <property type="protein sequence ID" value="EXX69576.1"/>
    <property type="molecule type" value="Genomic_DNA"/>
</dbReference>
<dbReference type="PRINTS" id="PR00109">
    <property type="entry name" value="TYRKINASE"/>
</dbReference>
<dbReference type="Pfam" id="PF07714">
    <property type="entry name" value="PK_Tyr_Ser-Thr"/>
    <property type="match status" value="1"/>
</dbReference>
<feature type="domain" description="Protein kinase" evidence="1">
    <location>
        <begin position="90"/>
        <end position="360"/>
    </location>
</feature>
<dbReference type="PROSITE" id="PS50011">
    <property type="entry name" value="PROTEIN_KINASE_DOM"/>
    <property type="match status" value="1"/>
</dbReference>
<name>A0A015LAM2_RHIIW</name>
<dbReference type="PANTHER" id="PTHR44329">
    <property type="entry name" value="SERINE/THREONINE-PROTEIN KINASE TNNI3K-RELATED"/>
    <property type="match status" value="1"/>
</dbReference>
<evidence type="ECO:0000313" key="3">
    <source>
        <dbReference type="Proteomes" id="UP000022910"/>
    </source>
</evidence>
<dbReference type="AlphaFoldDB" id="A0A015LAM2"/>